<reference evidence="4" key="1">
    <citation type="submission" date="2018-08" db="EMBL/GenBank/DDBJ databases">
        <authorList>
            <person name="Khan S.A."/>
            <person name="J S.E."/>
        </authorList>
    </citation>
    <scope>NUCLEOTIDE SEQUENCE [LARGE SCALE GENOMIC DNA]</scope>
    <source>
        <strain evidence="4">PoM-212</strain>
    </source>
</reference>
<name>A0A426RP03_9FLAO</name>
<dbReference type="EMBL" id="QUSX01000001">
    <property type="protein sequence ID" value="RRQ50727.1"/>
    <property type="molecule type" value="Genomic_DNA"/>
</dbReference>
<dbReference type="PANTHER" id="PTHR33178:SF10">
    <property type="entry name" value="STRESS-RESPONSE A_B BARREL DOMAIN-CONTAINING PROTEIN"/>
    <property type="match status" value="1"/>
</dbReference>
<dbReference type="InterPro" id="IPR011008">
    <property type="entry name" value="Dimeric_a/b-barrel"/>
</dbReference>
<dbReference type="Proteomes" id="UP000286990">
    <property type="component" value="Unassembled WGS sequence"/>
</dbReference>
<proteinExistence type="predicted"/>
<dbReference type="RefSeq" id="WP_125220936.1">
    <property type="nucleotide sequence ID" value="NZ_QUSX01000001.1"/>
</dbReference>
<dbReference type="PANTHER" id="PTHR33178">
    <property type="match status" value="1"/>
</dbReference>
<evidence type="ECO:0000256" key="1">
    <source>
        <dbReference type="ARBA" id="ARBA00011738"/>
    </source>
</evidence>
<reference evidence="4" key="2">
    <citation type="submission" date="2018-12" db="EMBL/GenBank/DDBJ databases">
        <title>Maribacter lutimaris sp. nov., isolated from marine sediment.</title>
        <authorList>
            <person name="Kim K.K."/>
        </authorList>
    </citation>
    <scope>NUCLEOTIDE SEQUENCE [LARGE SCALE GENOMIC DNA]</scope>
    <source>
        <strain evidence="4">PoM-212</strain>
    </source>
</reference>
<dbReference type="SMART" id="SM00886">
    <property type="entry name" value="Dabb"/>
    <property type="match status" value="1"/>
</dbReference>
<gene>
    <name evidence="3" type="ORF">DZC72_00205</name>
</gene>
<comment type="subunit">
    <text evidence="1">Homodimer.</text>
</comment>
<organism evidence="3 4">
    <name type="scientific">Maribacter algicola</name>
    <dbReference type="NCBI Taxonomy" id="2498892"/>
    <lineage>
        <taxon>Bacteria</taxon>
        <taxon>Pseudomonadati</taxon>
        <taxon>Bacteroidota</taxon>
        <taxon>Flavobacteriia</taxon>
        <taxon>Flavobacteriales</taxon>
        <taxon>Flavobacteriaceae</taxon>
        <taxon>Maribacter</taxon>
    </lineage>
</organism>
<protein>
    <submittedName>
        <fullName evidence="3">Dabb family protein</fullName>
    </submittedName>
</protein>
<dbReference type="InterPro" id="IPR044662">
    <property type="entry name" value="HS1/DABB1-like"/>
</dbReference>
<keyword evidence="4" id="KW-1185">Reference proteome</keyword>
<dbReference type="OrthoDB" id="9816070at2"/>
<dbReference type="AlphaFoldDB" id="A0A426RP03"/>
<dbReference type="SUPFAM" id="SSF54909">
    <property type="entry name" value="Dimeric alpha+beta barrel"/>
    <property type="match status" value="1"/>
</dbReference>
<accession>A0A426RP03</accession>
<dbReference type="PROSITE" id="PS51502">
    <property type="entry name" value="S_R_A_B_BARREL"/>
    <property type="match status" value="1"/>
</dbReference>
<evidence type="ECO:0000259" key="2">
    <source>
        <dbReference type="PROSITE" id="PS51502"/>
    </source>
</evidence>
<dbReference type="Gene3D" id="3.30.70.100">
    <property type="match status" value="1"/>
</dbReference>
<feature type="domain" description="Stress-response A/B barrel" evidence="2">
    <location>
        <begin position="51"/>
        <end position="145"/>
    </location>
</feature>
<sequence length="148" mass="16936">MKNKITGIVILLVCTCYSFSCKNQNNDLKKKEMEPEEMVQEDIVQSNDSLLRHVVIFKFKEGTSEEDIKKVEEAFHALPSKIPQIAGYEWGTNNSPEGLDKGFTHVFFLSFKSEEDRAIYLPHPDHKAFGAVLGPHLDDVLVMDYWTD</sequence>
<evidence type="ECO:0000313" key="4">
    <source>
        <dbReference type="Proteomes" id="UP000286990"/>
    </source>
</evidence>
<dbReference type="InterPro" id="IPR013097">
    <property type="entry name" value="Dabb"/>
</dbReference>
<comment type="caution">
    <text evidence="3">The sequence shown here is derived from an EMBL/GenBank/DDBJ whole genome shotgun (WGS) entry which is preliminary data.</text>
</comment>
<evidence type="ECO:0000313" key="3">
    <source>
        <dbReference type="EMBL" id="RRQ50727.1"/>
    </source>
</evidence>
<dbReference type="Pfam" id="PF07876">
    <property type="entry name" value="Dabb"/>
    <property type="match status" value="1"/>
</dbReference>